<evidence type="ECO:0000313" key="2">
    <source>
        <dbReference type="WBParaSite" id="JU765_v2.g4136.t1"/>
    </source>
</evidence>
<proteinExistence type="predicted"/>
<dbReference type="Proteomes" id="UP000887576">
    <property type="component" value="Unplaced"/>
</dbReference>
<dbReference type="WBParaSite" id="JU765_v2.g4136.t1">
    <property type="protein sequence ID" value="JU765_v2.g4136.t1"/>
    <property type="gene ID" value="JU765_v2.g4136"/>
</dbReference>
<evidence type="ECO:0000313" key="1">
    <source>
        <dbReference type="Proteomes" id="UP000887576"/>
    </source>
</evidence>
<reference evidence="2" key="1">
    <citation type="submission" date="2022-11" db="UniProtKB">
        <authorList>
            <consortium name="WormBaseParasite"/>
        </authorList>
    </citation>
    <scope>IDENTIFICATION</scope>
</reference>
<accession>A0AC34R6Z2</accession>
<sequence length="13" mass="1619">KFMVEDFMNQCQV</sequence>
<name>A0AC34R6Z2_9BILA</name>
<organism evidence="1 2">
    <name type="scientific">Panagrolaimus sp. JU765</name>
    <dbReference type="NCBI Taxonomy" id="591449"/>
    <lineage>
        <taxon>Eukaryota</taxon>
        <taxon>Metazoa</taxon>
        <taxon>Ecdysozoa</taxon>
        <taxon>Nematoda</taxon>
        <taxon>Chromadorea</taxon>
        <taxon>Rhabditida</taxon>
        <taxon>Tylenchina</taxon>
        <taxon>Panagrolaimomorpha</taxon>
        <taxon>Panagrolaimoidea</taxon>
        <taxon>Panagrolaimidae</taxon>
        <taxon>Panagrolaimus</taxon>
    </lineage>
</organism>
<protein>
    <submittedName>
        <fullName evidence="2">Uncharacterized protein</fullName>
    </submittedName>
</protein>